<feature type="transmembrane region" description="Helical" evidence="1">
    <location>
        <begin position="6"/>
        <end position="22"/>
    </location>
</feature>
<keyword evidence="1" id="KW-0812">Transmembrane</keyword>
<evidence type="ECO:0000313" key="3">
    <source>
        <dbReference type="Proteomes" id="UP000746612"/>
    </source>
</evidence>
<keyword evidence="1" id="KW-1133">Transmembrane helix</keyword>
<dbReference type="EMBL" id="CAJPIJ010000092">
    <property type="protein sequence ID" value="CAG1972959.1"/>
    <property type="molecule type" value="Genomic_DNA"/>
</dbReference>
<feature type="transmembrane region" description="Helical" evidence="1">
    <location>
        <begin position="54"/>
        <end position="72"/>
    </location>
</feature>
<protein>
    <submittedName>
        <fullName evidence="2">Uncharacterized protein</fullName>
    </submittedName>
</protein>
<evidence type="ECO:0000313" key="2">
    <source>
        <dbReference type="EMBL" id="CAG1972959.1"/>
    </source>
</evidence>
<keyword evidence="1" id="KW-0472">Membrane</keyword>
<proteinExistence type="predicted"/>
<gene>
    <name evidence="2" type="ORF">MDCFG202_LOCUS116871</name>
</gene>
<accession>A0A9N8NL96</accession>
<organism evidence="2 3">
    <name type="scientific">Gibberella zeae</name>
    <name type="common">Wheat head blight fungus</name>
    <name type="synonym">Fusarium graminearum</name>
    <dbReference type="NCBI Taxonomy" id="5518"/>
    <lineage>
        <taxon>Eukaryota</taxon>
        <taxon>Fungi</taxon>
        <taxon>Dikarya</taxon>
        <taxon>Ascomycota</taxon>
        <taxon>Pezizomycotina</taxon>
        <taxon>Sordariomycetes</taxon>
        <taxon>Hypocreomycetidae</taxon>
        <taxon>Hypocreales</taxon>
        <taxon>Nectriaceae</taxon>
        <taxon>Fusarium</taxon>
    </lineage>
</organism>
<dbReference type="AlphaFoldDB" id="A0A9N8NL96"/>
<dbReference type="Proteomes" id="UP000746612">
    <property type="component" value="Unassembled WGS sequence"/>
</dbReference>
<name>A0A9N8NL96_GIBZA</name>
<evidence type="ECO:0000256" key="1">
    <source>
        <dbReference type="SAM" id="Phobius"/>
    </source>
</evidence>
<comment type="caution">
    <text evidence="2">The sequence shown here is derived from an EMBL/GenBank/DDBJ whole genome shotgun (WGS) entry which is preliminary data.</text>
</comment>
<sequence length="119" mass="13726">MNPQNQSISSIDIIITIISLIIKMSYMTIRLKTISIILSIVIYSRTYIVLPRLRLINIIFIIGSLLKLYYCLKVSCRKDFMALAAIINHLESESCGCMRSDVVQKRVQYIVDPRRMIQA</sequence>
<reference evidence="2" key="1">
    <citation type="submission" date="2021-03" db="EMBL/GenBank/DDBJ databases">
        <authorList>
            <person name="Alouane T."/>
            <person name="Langin T."/>
            <person name="Bonhomme L."/>
        </authorList>
    </citation>
    <scope>NUCLEOTIDE SEQUENCE</scope>
    <source>
        <strain evidence="2">MDC_Fg202</strain>
    </source>
</reference>